<feature type="domain" description="ABC-three component systems C-terminal" evidence="1">
    <location>
        <begin position="3"/>
        <end position="118"/>
    </location>
</feature>
<protein>
    <submittedName>
        <fullName evidence="2">ABC-three component system protein</fullName>
    </submittedName>
</protein>
<keyword evidence="3" id="KW-1185">Reference proteome</keyword>
<dbReference type="EMBL" id="JBCGEM010000002">
    <property type="protein sequence ID" value="MEM0622830.1"/>
    <property type="molecule type" value="Genomic_DNA"/>
</dbReference>
<dbReference type="Pfam" id="PF20279">
    <property type="entry name" value="CTD12"/>
    <property type="match status" value="1"/>
</dbReference>
<dbReference type="RefSeq" id="WP_256660744.1">
    <property type="nucleotide sequence ID" value="NZ_CABGKG010000009.1"/>
</dbReference>
<gene>
    <name evidence="2" type="ORF">AAFL32_02845</name>
</gene>
<accession>A0ABU9NW56</accession>
<name>A0ABU9NW56_9ENTR</name>
<dbReference type="InterPro" id="IPR046917">
    <property type="entry name" value="ABC-3C_CTD12"/>
</dbReference>
<sequence length="131" mass="15443">MLDDPPTARVTYEQKNTLNNMSVEYAKAQRKRYLKETAQIRAFLAAPENIELLRMYESVVDEFQLKIIAKRKDYQTFDEVMEYLVEILFNRDPILRQHAHKRLTRAVLFYMYWNCDIGEVGDATANEALSS</sequence>
<evidence type="ECO:0000313" key="2">
    <source>
        <dbReference type="EMBL" id="MEM0622830.1"/>
    </source>
</evidence>
<comment type="caution">
    <text evidence="2">The sequence shown here is derived from an EMBL/GenBank/DDBJ whole genome shotgun (WGS) entry which is preliminary data.</text>
</comment>
<evidence type="ECO:0000313" key="3">
    <source>
        <dbReference type="Proteomes" id="UP001458070"/>
    </source>
</evidence>
<organism evidence="2 3">
    <name type="scientific">Klebsiella grimontii</name>
    <dbReference type="NCBI Taxonomy" id="2058152"/>
    <lineage>
        <taxon>Bacteria</taxon>
        <taxon>Pseudomonadati</taxon>
        <taxon>Pseudomonadota</taxon>
        <taxon>Gammaproteobacteria</taxon>
        <taxon>Enterobacterales</taxon>
        <taxon>Enterobacteriaceae</taxon>
        <taxon>Klebsiella/Raoultella group</taxon>
        <taxon>Klebsiella</taxon>
    </lineage>
</organism>
<proteinExistence type="predicted"/>
<dbReference type="Proteomes" id="UP001458070">
    <property type="component" value="Unassembled WGS sequence"/>
</dbReference>
<reference evidence="2 3" key="1">
    <citation type="submission" date="2024-04" db="EMBL/GenBank/DDBJ databases">
        <title>Draft genome assemblies of urinary isolates.</title>
        <authorList>
            <person name="Appleberry H."/>
            <person name="Kula A."/>
            <person name="Wolfe A.J."/>
            <person name="Putonti C."/>
        </authorList>
    </citation>
    <scope>NUCLEOTIDE SEQUENCE [LARGE SCALE GENOMIC DNA]</scope>
    <source>
        <strain evidence="2 3">UMB12529</strain>
    </source>
</reference>
<evidence type="ECO:0000259" key="1">
    <source>
        <dbReference type="Pfam" id="PF20279"/>
    </source>
</evidence>